<organism evidence="1">
    <name type="scientific">marine metagenome</name>
    <dbReference type="NCBI Taxonomy" id="408172"/>
    <lineage>
        <taxon>unclassified sequences</taxon>
        <taxon>metagenomes</taxon>
        <taxon>ecological metagenomes</taxon>
    </lineage>
</organism>
<protein>
    <submittedName>
        <fullName evidence="1">Uncharacterized protein</fullName>
    </submittedName>
</protein>
<gene>
    <name evidence="1" type="ORF">METZ01_LOCUS194760</name>
</gene>
<proteinExistence type="predicted"/>
<dbReference type="EMBL" id="UINC01041100">
    <property type="protein sequence ID" value="SVB41906.1"/>
    <property type="molecule type" value="Genomic_DNA"/>
</dbReference>
<name>A0A382DTS6_9ZZZZ</name>
<sequence>MTKTRRYLHSTKTEIDLIADVHALFFPYPFNKI</sequence>
<reference evidence="1" key="1">
    <citation type="submission" date="2018-05" db="EMBL/GenBank/DDBJ databases">
        <authorList>
            <person name="Lanie J.A."/>
            <person name="Ng W.-L."/>
            <person name="Kazmierczak K.M."/>
            <person name="Andrzejewski T.M."/>
            <person name="Davidsen T.M."/>
            <person name="Wayne K.J."/>
            <person name="Tettelin H."/>
            <person name="Glass J.I."/>
            <person name="Rusch D."/>
            <person name="Podicherti R."/>
            <person name="Tsui H.-C.T."/>
            <person name="Winkler M.E."/>
        </authorList>
    </citation>
    <scope>NUCLEOTIDE SEQUENCE</scope>
</reference>
<evidence type="ECO:0000313" key="1">
    <source>
        <dbReference type="EMBL" id="SVB41906.1"/>
    </source>
</evidence>
<accession>A0A382DTS6</accession>
<dbReference type="AlphaFoldDB" id="A0A382DTS6"/>